<organism evidence="3 4">
    <name type="scientific">Okeanomitos corallinicola TIOX110</name>
    <dbReference type="NCBI Taxonomy" id="3133117"/>
    <lineage>
        <taxon>Bacteria</taxon>
        <taxon>Bacillati</taxon>
        <taxon>Cyanobacteriota</taxon>
        <taxon>Cyanophyceae</taxon>
        <taxon>Nostocales</taxon>
        <taxon>Aphanizomenonaceae</taxon>
        <taxon>Okeanomitos</taxon>
    </lineage>
</organism>
<dbReference type="Proteomes" id="UP001483337">
    <property type="component" value="Chromosome"/>
</dbReference>
<reference evidence="3 4" key="1">
    <citation type="submission" date="2024-04" db="EMBL/GenBank/DDBJ databases">
        <title>Okeanomitos corallinicola gen. &amp; sp. nov. (Nostocales, Cyanobacteria), a new toxic marine heterocyst-forming cyanobacterium from a coral reef.</title>
        <authorList>
            <person name="Li H."/>
            <person name="Li R."/>
            <person name="Kang J."/>
            <person name="Hii K.S."/>
            <person name="Mohamed H.F."/>
            <person name="Xu X."/>
            <person name="Luo Z."/>
        </authorList>
    </citation>
    <scope>NUCLEOTIDE SEQUENCE [LARGE SCALE GENOMIC DNA]</scope>
    <source>
        <strain evidence="3 4">TIOX110</strain>
    </source>
</reference>
<gene>
    <name evidence="3" type="ORF">WJM97_02825</name>
</gene>
<dbReference type="Pfam" id="PF07589">
    <property type="entry name" value="PEP-CTERM"/>
    <property type="match status" value="1"/>
</dbReference>
<dbReference type="NCBIfam" id="TIGR02595">
    <property type="entry name" value="PEP_CTERM"/>
    <property type="match status" value="1"/>
</dbReference>
<dbReference type="InterPro" id="IPR013424">
    <property type="entry name" value="Ice-binding_C"/>
</dbReference>
<keyword evidence="1" id="KW-0732">Signal</keyword>
<feature type="domain" description="Ice-binding protein C-terminal" evidence="2">
    <location>
        <begin position="252"/>
        <end position="274"/>
    </location>
</feature>
<feature type="signal peptide" evidence="1">
    <location>
        <begin position="1"/>
        <end position="26"/>
    </location>
</feature>
<evidence type="ECO:0000313" key="4">
    <source>
        <dbReference type="Proteomes" id="UP001483337"/>
    </source>
</evidence>
<dbReference type="RefSeq" id="WP_353931538.1">
    <property type="nucleotide sequence ID" value="NZ_CP150886.1"/>
</dbReference>
<dbReference type="EMBL" id="CP150886">
    <property type="protein sequence ID" value="WZB88631.1"/>
    <property type="molecule type" value="Genomic_DNA"/>
</dbReference>
<keyword evidence="4" id="KW-1185">Reference proteome</keyword>
<sequence>MKNLVKLATVTLSLLTIIGVTKEAQASVLHNGWNYSIDSFNDSTYRTSPGSATRVGGGTFEIHAIGMKDDIENNRITFAINANLPQDGAVVPVANGYSHIGWGDLFIQTASGLLGVNFTNANDSAASLGVWRVSGTASVAAANDGWDSNAEYTNHVISRGGNPTLGDLAQHQSPFGNTTHSVISSGQRIGDVLAGDLSGLDFGRFGAFGSQTFGFSLDRSLIPSGDVVAWLIQECFNDGIAMVANVSEPPQPTPEPSTLIGMIALAAMGIFSTRNKIKSKKVLVDA</sequence>
<evidence type="ECO:0000313" key="3">
    <source>
        <dbReference type="EMBL" id="WZB88631.1"/>
    </source>
</evidence>
<evidence type="ECO:0000259" key="2">
    <source>
        <dbReference type="Pfam" id="PF07589"/>
    </source>
</evidence>
<feature type="chain" id="PRO_5047157270" evidence="1">
    <location>
        <begin position="27"/>
        <end position="286"/>
    </location>
</feature>
<accession>A0ABZ2UU52</accession>
<name>A0ABZ2UU52_9CYAN</name>
<protein>
    <submittedName>
        <fullName evidence="3">XDD3 family exosortase-dependent surface protein</fullName>
    </submittedName>
</protein>
<evidence type="ECO:0000256" key="1">
    <source>
        <dbReference type="SAM" id="SignalP"/>
    </source>
</evidence>
<proteinExistence type="predicted"/>
<dbReference type="NCBIfam" id="NF041930">
    <property type="entry name" value="Xrt_dep_XDD3"/>
    <property type="match status" value="1"/>
</dbReference>